<dbReference type="EMBL" id="MHLO01000006">
    <property type="protein sequence ID" value="OGZ13249.1"/>
    <property type="molecule type" value="Genomic_DNA"/>
</dbReference>
<evidence type="ECO:0000256" key="1">
    <source>
        <dbReference type="ARBA" id="ARBA00004651"/>
    </source>
</evidence>
<evidence type="ECO:0000256" key="9">
    <source>
        <dbReference type="ARBA" id="ARBA00023136"/>
    </source>
</evidence>
<dbReference type="NCBIfam" id="TIGR00810">
    <property type="entry name" value="secG"/>
    <property type="match status" value="1"/>
</dbReference>
<evidence type="ECO:0000256" key="8">
    <source>
        <dbReference type="ARBA" id="ARBA00023010"/>
    </source>
</evidence>
<dbReference type="InterPro" id="IPR004692">
    <property type="entry name" value="SecG"/>
</dbReference>
<dbReference type="Pfam" id="PF03840">
    <property type="entry name" value="SecG"/>
    <property type="match status" value="1"/>
</dbReference>
<evidence type="ECO:0000256" key="4">
    <source>
        <dbReference type="ARBA" id="ARBA00022475"/>
    </source>
</evidence>
<evidence type="ECO:0000256" key="3">
    <source>
        <dbReference type="ARBA" id="ARBA00022448"/>
    </source>
</evidence>
<protein>
    <recommendedName>
        <fullName evidence="10">Protein-export membrane protein SecG</fullName>
    </recommendedName>
</protein>
<keyword evidence="9 10" id="KW-0472">Membrane</keyword>
<gene>
    <name evidence="11" type="ORF">A3C93_02125</name>
</gene>
<evidence type="ECO:0000313" key="12">
    <source>
        <dbReference type="Proteomes" id="UP000178636"/>
    </source>
</evidence>
<keyword evidence="3 10" id="KW-0813">Transport</keyword>
<comment type="function">
    <text evidence="10">Involved in protein export. Participates in an early event of protein translocation.</text>
</comment>
<dbReference type="GO" id="GO:0043952">
    <property type="term" value="P:protein transport by the Sec complex"/>
    <property type="evidence" value="ECO:0007669"/>
    <property type="project" value="TreeGrafter"/>
</dbReference>
<evidence type="ECO:0000256" key="5">
    <source>
        <dbReference type="ARBA" id="ARBA00022692"/>
    </source>
</evidence>
<dbReference type="PANTHER" id="PTHR34182">
    <property type="entry name" value="PROTEIN-EXPORT MEMBRANE PROTEIN SECG"/>
    <property type="match status" value="1"/>
</dbReference>
<sequence length="82" mass="8528">MQLLVAALPWIQIVVSVLLVGLILLQRSGAELGGAFGGGDGSGGTLYTRRGFEQVLFIATIVLATVFVIVNFGALLLETPAN</sequence>
<dbReference type="AlphaFoldDB" id="A0A1G2DI26"/>
<feature type="transmembrane region" description="Helical" evidence="10">
    <location>
        <begin position="55"/>
        <end position="77"/>
    </location>
</feature>
<dbReference type="GO" id="GO:0015450">
    <property type="term" value="F:protein-transporting ATPase activity"/>
    <property type="evidence" value="ECO:0007669"/>
    <property type="project" value="UniProtKB-UniRule"/>
</dbReference>
<keyword evidence="8 10" id="KW-0811">Translocation</keyword>
<evidence type="ECO:0000256" key="6">
    <source>
        <dbReference type="ARBA" id="ARBA00022927"/>
    </source>
</evidence>
<dbReference type="GO" id="GO:0065002">
    <property type="term" value="P:intracellular protein transmembrane transport"/>
    <property type="evidence" value="ECO:0007669"/>
    <property type="project" value="TreeGrafter"/>
</dbReference>
<evidence type="ECO:0000256" key="10">
    <source>
        <dbReference type="RuleBase" id="RU365087"/>
    </source>
</evidence>
<keyword evidence="6 10" id="KW-0653">Protein transport</keyword>
<dbReference type="STRING" id="1798664.A3C93_02125"/>
<evidence type="ECO:0000256" key="2">
    <source>
        <dbReference type="ARBA" id="ARBA00008445"/>
    </source>
</evidence>
<comment type="caution">
    <text evidence="11">The sequence shown here is derived from an EMBL/GenBank/DDBJ whole genome shotgun (WGS) entry which is preliminary data.</text>
</comment>
<reference evidence="11 12" key="1">
    <citation type="journal article" date="2016" name="Nat. Commun.">
        <title>Thousands of microbial genomes shed light on interconnected biogeochemical processes in an aquifer system.</title>
        <authorList>
            <person name="Anantharaman K."/>
            <person name="Brown C.T."/>
            <person name="Hug L.A."/>
            <person name="Sharon I."/>
            <person name="Castelle C.J."/>
            <person name="Probst A.J."/>
            <person name="Thomas B.C."/>
            <person name="Singh A."/>
            <person name="Wilkins M.J."/>
            <person name="Karaoz U."/>
            <person name="Brodie E.L."/>
            <person name="Williams K.H."/>
            <person name="Hubbard S.S."/>
            <person name="Banfield J.F."/>
        </authorList>
    </citation>
    <scope>NUCLEOTIDE SEQUENCE [LARGE SCALE GENOMIC DNA]</scope>
</reference>
<dbReference type="GO" id="GO:0005886">
    <property type="term" value="C:plasma membrane"/>
    <property type="evidence" value="ECO:0007669"/>
    <property type="project" value="UniProtKB-SubCell"/>
</dbReference>
<evidence type="ECO:0000256" key="7">
    <source>
        <dbReference type="ARBA" id="ARBA00022989"/>
    </source>
</evidence>
<dbReference type="PANTHER" id="PTHR34182:SF1">
    <property type="entry name" value="PROTEIN-EXPORT MEMBRANE PROTEIN SECG"/>
    <property type="match status" value="1"/>
</dbReference>
<keyword evidence="4 10" id="KW-1003">Cell membrane</keyword>
<feature type="transmembrane region" description="Helical" evidence="10">
    <location>
        <begin position="6"/>
        <end position="25"/>
    </location>
</feature>
<dbReference type="Proteomes" id="UP000178636">
    <property type="component" value="Unassembled WGS sequence"/>
</dbReference>
<comment type="subcellular location">
    <subcellularLocation>
        <location evidence="1 10">Cell membrane</location>
        <topology evidence="1 10">Multi-pass membrane protein</topology>
    </subcellularLocation>
</comment>
<proteinExistence type="inferred from homology"/>
<organism evidence="11 12">
    <name type="scientific">Candidatus Lloydbacteria bacterium RIFCSPHIGHO2_02_FULL_54_17</name>
    <dbReference type="NCBI Taxonomy" id="1798664"/>
    <lineage>
        <taxon>Bacteria</taxon>
        <taxon>Candidatus Lloydiibacteriota</taxon>
    </lineage>
</organism>
<dbReference type="GO" id="GO:0009306">
    <property type="term" value="P:protein secretion"/>
    <property type="evidence" value="ECO:0007669"/>
    <property type="project" value="UniProtKB-UniRule"/>
</dbReference>
<keyword evidence="7 10" id="KW-1133">Transmembrane helix</keyword>
<evidence type="ECO:0000313" key="11">
    <source>
        <dbReference type="EMBL" id="OGZ13249.1"/>
    </source>
</evidence>
<comment type="similarity">
    <text evidence="2 10">Belongs to the SecG family.</text>
</comment>
<keyword evidence="5 10" id="KW-0812">Transmembrane</keyword>
<name>A0A1G2DI26_9BACT</name>
<accession>A0A1G2DI26</accession>